<evidence type="ECO:0000256" key="1">
    <source>
        <dbReference type="ARBA" id="ARBA00023125"/>
    </source>
</evidence>
<dbReference type="EMBL" id="FOEC01000017">
    <property type="protein sequence ID" value="SEO99917.1"/>
    <property type="molecule type" value="Genomic_DNA"/>
</dbReference>
<dbReference type="SMART" id="SM00530">
    <property type="entry name" value="HTH_XRE"/>
    <property type="match status" value="1"/>
</dbReference>
<sequence>MELRLKEIRKTRGLTQEDMAQALGAKLPTYRTWERGTVPISLETACECAKILNCSIDEIAGIECDPRASQIMYCYLDLSEAGKEAALGAVSGIAKAFSSEEDGGSRDGSDTQLTA</sequence>
<feature type="domain" description="HTH cro/C1-type" evidence="2">
    <location>
        <begin position="5"/>
        <end position="59"/>
    </location>
</feature>
<dbReference type="CDD" id="cd00093">
    <property type="entry name" value="HTH_XRE"/>
    <property type="match status" value="1"/>
</dbReference>
<dbReference type="InterPro" id="IPR010982">
    <property type="entry name" value="Lambda_DNA-bd_dom_sf"/>
</dbReference>
<dbReference type="PANTHER" id="PTHR46558">
    <property type="entry name" value="TRACRIPTIONAL REGULATORY PROTEIN-RELATED-RELATED"/>
    <property type="match status" value="1"/>
</dbReference>
<dbReference type="AlphaFoldDB" id="A0A1H8UA50"/>
<gene>
    <name evidence="3" type="ORF">SAMN02910314_01866</name>
</gene>
<dbReference type="PROSITE" id="PS50943">
    <property type="entry name" value="HTH_CROC1"/>
    <property type="match status" value="1"/>
</dbReference>
<keyword evidence="4" id="KW-1185">Reference proteome</keyword>
<dbReference type="OrthoDB" id="7428772at2"/>
<dbReference type="Proteomes" id="UP000182975">
    <property type="component" value="Unassembled WGS sequence"/>
</dbReference>
<dbReference type="Pfam" id="PF01381">
    <property type="entry name" value="HTH_3"/>
    <property type="match status" value="1"/>
</dbReference>
<protein>
    <submittedName>
        <fullName evidence="3">DNA-binding transcriptional regulator, XRE-family HTH domain</fullName>
    </submittedName>
</protein>
<reference evidence="4" key="1">
    <citation type="submission" date="2016-10" db="EMBL/GenBank/DDBJ databases">
        <authorList>
            <person name="Varghese N."/>
        </authorList>
    </citation>
    <scope>NUCLEOTIDE SEQUENCE [LARGE SCALE GENOMIC DNA]</scope>
    <source>
        <strain evidence="4">DSM 21843</strain>
    </source>
</reference>
<dbReference type="Gene3D" id="1.10.260.40">
    <property type="entry name" value="lambda repressor-like DNA-binding domains"/>
    <property type="match status" value="1"/>
</dbReference>
<accession>A0A1H8UA50</accession>
<dbReference type="PANTHER" id="PTHR46558:SF11">
    <property type="entry name" value="HTH-TYPE TRANSCRIPTIONAL REGULATOR XRE"/>
    <property type="match status" value="1"/>
</dbReference>
<dbReference type="SUPFAM" id="SSF47413">
    <property type="entry name" value="lambda repressor-like DNA-binding domains"/>
    <property type="match status" value="1"/>
</dbReference>
<evidence type="ECO:0000313" key="4">
    <source>
        <dbReference type="Proteomes" id="UP000182975"/>
    </source>
</evidence>
<organism evidence="3 4">
    <name type="scientific">Denitrobacterium detoxificans</name>
    <dbReference type="NCBI Taxonomy" id="79604"/>
    <lineage>
        <taxon>Bacteria</taxon>
        <taxon>Bacillati</taxon>
        <taxon>Actinomycetota</taxon>
        <taxon>Coriobacteriia</taxon>
        <taxon>Eggerthellales</taxon>
        <taxon>Eggerthellaceae</taxon>
        <taxon>Denitrobacterium</taxon>
    </lineage>
</organism>
<dbReference type="InterPro" id="IPR001387">
    <property type="entry name" value="Cro/C1-type_HTH"/>
</dbReference>
<proteinExistence type="predicted"/>
<name>A0A1H8UA50_9ACTN</name>
<dbReference type="RefSeq" id="WP_066662072.1">
    <property type="nucleotide sequence ID" value="NZ_CP011402.1"/>
</dbReference>
<evidence type="ECO:0000313" key="3">
    <source>
        <dbReference type="EMBL" id="SEO99917.1"/>
    </source>
</evidence>
<dbReference type="GO" id="GO:0003677">
    <property type="term" value="F:DNA binding"/>
    <property type="evidence" value="ECO:0007669"/>
    <property type="project" value="UniProtKB-KW"/>
</dbReference>
<evidence type="ECO:0000259" key="2">
    <source>
        <dbReference type="PROSITE" id="PS50943"/>
    </source>
</evidence>
<keyword evidence="1 3" id="KW-0238">DNA-binding</keyword>